<feature type="domain" description="TonB-dependent receptor plug" evidence="10">
    <location>
        <begin position="132"/>
        <end position="235"/>
    </location>
</feature>
<evidence type="ECO:0000256" key="2">
    <source>
        <dbReference type="ARBA" id="ARBA00022448"/>
    </source>
</evidence>
<dbReference type="InterPro" id="IPR039426">
    <property type="entry name" value="TonB-dep_rcpt-like"/>
</dbReference>
<dbReference type="GO" id="GO:0015344">
    <property type="term" value="F:siderophore uptake transmembrane transporter activity"/>
    <property type="evidence" value="ECO:0007669"/>
    <property type="project" value="TreeGrafter"/>
</dbReference>
<evidence type="ECO:0000256" key="8">
    <source>
        <dbReference type="PROSITE-ProRule" id="PRU01360"/>
    </source>
</evidence>
<comment type="subcellular location">
    <subcellularLocation>
        <location evidence="1 8">Cell outer membrane</location>
        <topology evidence="1 8">Multi-pass membrane protein</topology>
    </subcellularLocation>
</comment>
<evidence type="ECO:0000256" key="1">
    <source>
        <dbReference type="ARBA" id="ARBA00004571"/>
    </source>
</evidence>
<dbReference type="KEGG" id="agi:FSB73_00830"/>
<keyword evidence="9" id="KW-1133">Transmembrane helix</keyword>
<evidence type="ECO:0000256" key="7">
    <source>
        <dbReference type="ARBA" id="ARBA00023237"/>
    </source>
</evidence>
<sequence length="735" mass="81399">MKFTIDSKKPSAKLYCHSKAVSRGLWLICFLTIYVTGFAQGGVTGKVQSAVDASPLSGATVHVVGGRANTLTQSDGGFVIQAKQGDSLLITMIGYLSKTVLVTESSIGIIRLQEVENDLSNVIVVGYGTQKKVNLTGAVTTVDMTKKEGQPITNASNALHGVPGLFVNLSNSQPGVDRATIRIRGIGTLNDNDPLVLVDGIEYDFNELNPNDIASVTVLKDASAAIYGSRAGNGVILVTTKSGRGKSKINYNFYQGTQKATYLPDAIWDPIAYMKLKNQALINEGKDAVDYSDAEIAEYEAGMKTDPITYPSSNWFDIALGHGRIQKHDVSVSGSSDKASYRLSLGVLDRNGIMFGPGNHEKKYSLGLNTSFHVTKRLTVGMTLDGYYRNYTTPFYTSFWSYLMRALPILTDTLSDGRYGNSWMRTPGRNNWENPRMIAYTGYGHKTVQRFVATVFANYKLPFDITYNVKYGVDKYDGLLEQFTPQVKTWNPKDPTAFINWNSPSTAPRSSNTDYNNLNLHFYQTLDWDKNFDKHHLTLMVGTSYDNFETKNFDASMTGYLDATLTALDAGTERYATGGNSTRDVLISYFGRVNYDYDGKYLLEGIIRTDGSSRFADGRRWGAFPGISAGWRLDKENFFPWKNTINLAKLRLSYGKVGNQAVPLYSYENSINLGRNYSFGGQLASGAAATAYTDPTITWETTTNYNLGLDLEMLNHRLTFSADIYKKGLRIFCVQ</sequence>
<dbReference type="InterPro" id="IPR037066">
    <property type="entry name" value="Plug_dom_sf"/>
</dbReference>
<protein>
    <submittedName>
        <fullName evidence="11">SusC/RagA family TonB-linked outer membrane protein</fullName>
    </submittedName>
</protein>
<name>A0A5B8VIQ9_9BACT</name>
<dbReference type="NCBIfam" id="TIGR04057">
    <property type="entry name" value="SusC_RagA_signa"/>
    <property type="match status" value="1"/>
</dbReference>
<dbReference type="Pfam" id="PF07715">
    <property type="entry name" value="Plug"/>
    <property type="match status" value="1"/>
</dbReference>
<dbReference type="EMBL" id="CP042434">
    <property type="protein sequence ID" value="QEC70466.1"/>
    <property type="molecule type" value="Genomic_DNA"/>
</dbReference>
<dbReference type="Proteomes" id="UP000321291">
    <property type="component" value="Chromosome"/>
</dbReference>
<keyword evidence="5" id="KW-0732">Signal</keyword>
<evidence type="ECO:0000256" key="9">
    <source>
        <dbReference type="SAM" id="Phobius"/>
    </source>
</evidence>
<proteinExistence type="inferred from homology"/>
<dbReference type="NCBIfam" id="TIGR04056">
    <property type="entry name" value="OMP_RagA_SusC"/>
    <property type="match status" value="1"/>
</dbReference>
<dbReference type="OrthoDB" id="899266at2"/>
<dbReference type="SUPFAM" id="SSF56935">
    <property type="entry name" value="Porins"/>
    <property type="match status" value="1"/>
</dbReference>
<dbReference type="SUPFAM" id="SSF49464">
    <property type="entry name" value="Carboxypeptidase regulatory domain-like"/>
    <property type="match status" value="1"/>
</dbReference>
<dbReference type="InterPro" id="IPR012910">
    <property type="entry name" value="Plug_dom"/>
</dbReference>
<dbReference type="InterPro" id="IPR036942">
    <property type="entry name" value="Beta-barrel_TonB_sf"/>
</dbReference>
<organism evidence="11 12">
    <name type="scientific">Arachidicoccus ginsenosidivorans</name>
    <dbReference type="NCBI Taxonomy" id="496057"/>
    <lineage>
        <taxon>Bacteria</taxon>
        <taxon>Pseudomonadati</taxon>
        <taxon>Bacteroidota</taxon>
        <taxon>Chitinophagia</taxon>
        <taxon>Chitinophagales</taxon>
        <taxon>Chitinophagaceae</taxon>
        <taxon>Arachidicoccus</taxon>
    </lineage>
</organism>
<reference evidence="11 12" key="1">
    <citation type="journal article" date="2017" name="Int. J. Syst. Evol. Microbiol.">
        <title>Arachidicoccus ginsenosidivorans sp. nov., with ginsenoside-converting activity isolated from ginseng cultivating soil.</title>
        <authorList>
            <person name="Siddiqi M.Z."/>
            <person name="Aslam Z."/>
            <person name="Im W.T."/>
        </authorList>
    </citation>
    <scope>NUCLEOTIDE SEQUENCE [LARGE SCALE GENOMIC DNA]</scope>
    <source>
        <strain evidence="11 12">Gsoil 809</strain>
    </source>
</reference>
<comment type="similarity">
    <text evidence="8">Belongs to the TonB-dependent receptor family.</text>
</comment>
<evidence type="ECO:0000313" key="12">
    <source>
        <dbReference type="Proteomes" id="UP000321291"/>
    </source>
</evidence>
<evidence type="ECO:0000256" key="3">
    <source>
        <dbReference type="ARBA" id="ARBA00022452"/>
    </source>
</evidence>
<evidence type="ECO:0000256" key="4">
    <source>
        <dbReference type="ARBA" id="ARBA00022692"/>
    </source>
</evidence>
<dbReference type="PANTHER" id="PTHR30069:SF29">
    <property type="entry name" value="HEMOGLOBIN AND HEMOGLOBIN-HAPTOGLOBIN-BINDING PROTEIN 1-RELATED"/>
    <property type="match status" value="1"/>
</dbReference>
<dbReference type="InterPro" id="IPR008969">
    <property type="entry name" value="CarboxyPept-like_regulatory"/>
</dbReference>
<evidence type="ECO:0000256" key="5">
    <source>
        <dbReference type="ARBA" id="ARBA00022729"/>
    </source>
</evidence>
<keyword evidence="3 8" id="KW-1134">Transmembrane beta strand</keyword>
<keyword evidence="4 8" id="KW-0812">Transmembrane</keyword>
<keyword evidence="2 8" id="KW-0813">Transport</keyword>
<dbReference type="InterPro" id="IPR023997">
    <property type="entry name" value="TonB-dep_OMP_SusC/RagA_CS"/>
</dbReference>
<dbReference type="PROSITE" id="PS52016">
    <property type="entry name" value="TONB_DEPENDENT_REC_3"/>
    <property type="match status" value="1"/>
</dbReference>
<dbReference type="PANTHER" id="PTHR30069">
    <property type="entry name" value="TONB-DEPENDENT OUTER MEMBRANE RECEPTOR"/>
    <property type="match status" value="1"/>
</dbReference>
<dbReference type="RefSeq" id="WP_146779730.1">
    <property type="nucleotide sequence ID" value="NZ_CP042434.1"/>
</dbReference>
<gene>
    <name evidence="11" type="ORF">FSB73_00830</name>
</gene>
<keyword evidence="12" id="KW-1185">Reference proteome</keyword>
<evidence type="ECO:0000259" key="10">
    <source>
        <dbReference type="Pfam" id="PF07715"/>
    </source>
</evidence>
<dbReference type="GO" id="GO:0009279">
    <property type="term" value="C:cell outer membrane"/>
    <property type="evidence" value="ECO:0007669"/>
    <property type="project" value="UniProtKB-SubCell"/>
</dbReference>
<evidence type="ECO:0000256" key="6">
    <source>
        <dbReference type="ARBA" id="ARBA00023136"/>
    </source>
</evidence>
<feature type="transmembrane region" description="Helical" evidence="9">
    <location>
        <begin position="20"/>
        <end position="39"/>
    </location>
</feature>
<dbReference type="AlphaFoldDB" id="A0A5B8VIQ9"/>
<dbReference type="InterPro" id="IPR023996">
    <property type="entry name" value="TonB-dep_OMP_SusC/RagA"/>
</dbReference>
<dbReference type="Pfam" id="PF13715">
    <property type="entry name" value="CarbopepD_reg_2"/>
    <property type="match status" value="1"/>
</dbReference>
<keyword evidence="7 8" id="KW-0998">Cell outer membrane</keyword>
<dbReference type="GO" id="GO:0044718">
    <property type="term" value="P:siderophore transmembrane transport"/>
    <property type="evidence" value="ECO:0007669"/>
    <property type="project" value="TreeGrafter"/>
</dbReference>
<dbReference type="Gene3D" id="2.60.40.1120">
    <property type="entry name" value="Carboxypeptidase-like, regulatory domain"/>
    <property type="match status" value="1"/>
</dbReference>
<dbReference type="Gene3D" id="2.170.130.10">
    <property type="entry name" value="TonB-dependent receptor, plug domain"/>
    <property type="match status" value="1"/>
</dbReference>
<evidence type="ECO:0000313" key="11">
    <source>
        <dbReference type="EMBL" id="QEC70466.1"/>
    </source>
</evidence>
<accession>A0A5B8VIQ9</accession>
<dbReference type="Gene3D" id="2.40.170.20">
    <property type="entry name" value="TonB-dependent receptor, beta-barrel domain"/>
    <property type="match status" value="1"/>
</dbReference>
<keyword evidence="6 8" id="KW-0472">Membrane</keyword>